<dbReference type="InterPro" id="IPR000620">
    <property type="entry name" value="EamA_dom"/>
</dbReference>
<accession>A0ABW8UT06</accession>
<protein>
    <submittedName>
        <fullName evidence="8">DMT family transporter</fullName>
    </submittedName>
</protein>
<gene>
    <name evidence="8" type="ORF">ACERZ8_08450</name>
</gene>
<keyword evidence="4 6" id="KW-1133">Transmembrane helix</keyword>
<evidence type="ECO:0000256" key="1">
    <source>
        <dbReference type="ARBA" id="ARBA00004141"/>
    </source>
</evidence>
<dbReference type="Proteomes" id="UP001627408">
    <property type="component" value="Unassembled WGS sequence"/>
</dbReference>
<feature type="transmembrane region" description="Helical" evidence="6">
    <location>
        <begin position="272"/>
        <end position="289"/>
    </location>
</feature>
<proteinExistence type="inferred from homology"/>
<evidence type="ECO:0000256" key="3">
    <source>
        <dbReference type="ARBA" id="ARBA00022692"/>
    </source>
</evidence>
<feature type="transmembrane region" description="Helical" evidence="6">
    <location>
        <begin position="94"/>
        <end position="115"/>
    </location>
</feature>
<dbReference type="InterPro" id="IPR037185">
    <property type="entry name" value="EmrE-like"/>
</dbReference>
<dbReference type="EMBL" id="JBHDIY010000002">
    <property type="protein sequence ID" value="MFL4469889.1"/>
    <property type="molecule type" value="Genomic_DNA"/>
</dbReference>
<feature type="transmembrane region" description="Helical" evidence="6">
    <location>
        <begin position="39"/>
        <end position="58"/>
    </location>
</feature>
<dbReference type="PANTHER" id="PTHR32322:SF2">
    <property type="entry name" value="EAMA DOMAIN-CONTAINING PROTEIN"/>
    <property type="match status" value="1"/>
</dbReference>
<evidence type="ECO:0000256" key="5">
    <source>
        <dbReference type="ARBA" id="ARBA00023136"/>
    </source>
</evidence>
<evidence type="ECO:0000256" key="4">
    <source>
        <dbReference type="ARBA" id="ARBA00022989"/>
    </source>
</evidence>
<keyword evidence="9" id="KW-1185">Reference proteome</keyword>
<feature type="transmembrane region" description="Helical" evidence="6">
    <location>
        <begin position="247"/>
        <end position="266"/>
    </location>
</feature>
<comment type="similarity">
    <text evidence="2">Belongs to the EamA transporter family.</text>
</comment>
<feature type="domain" description="EamA" evidence="7">
    <location>
        <begin position="154"/>
        <end position="289"/>
    </location>
</feature>
<dbReference type="PANTHER" id="PTHR32322">
    <property type="entry name" value="INNER MEMBRANE TRANSPORTER"/>
    <property type="match status" value="1"/>
</dbReference>
<comment type="subcellular location">
    <subcellularLocation>
        <location evidence="1">Membrane</location>
        <topology evidence="1">Multi-pass membrane protein</topology>
    </subcellularLocation>
</comment>
<sequence>MSPALRGHAAMLCFSALVAGSFSLGSMSANQIEPTALNAVRFVIAACIIGAAVLATGGMTRAALTAPWRYLVLGGLFATYFVLMFEGLKTAPPVSAAAVFTLTPVLAGIFGWLLLRQRTTPRMALALAIGAVGALWVIFRADVSALLAFEVGRGEVIYFIGCVSHAIYTPMVRKLNRGEPAIVFTFGVLVAGALLLGVYGWSDMRATDWTALPAIVWITIIYVSVFASAATFVLLQFATMRLPSAKVMAYTYLTPSWVIGWEVALGNDVPRALVLGGIVLTFIALAMLLRDDEVARTA</sequence>
<feature type="transmembrane region" description="Helical" evidence="6">
    <location>
        <begin position="70"/>
        <end position="88"/>
    </location>
</feature>
<dbReference type="SUPFAM" id="SSF103481">
    <property type="entry name" value="Multidrug resistance efflux transporter EmrE"/>
    <property type="match status" value="2"/>
</dbReference>
<evidence type="ECO:0000256" key="6">
    <source>
        <dbReference type="SAM" id="Phobius"/>
    </source>
</evidence>
<name>A0ABW8UT06_9RHOB</name>
<feature type="transmembrane region" description="Helical" evidence="6">
    <location>
        <begin position="122"/>
        <end position="139"/>
    </location>
</feature>
<feature type="transmembrane region" description="Helical" evidence="6">
    <location>
        <begin position="181"/>
        <end position="202"/>
    </location>
</feature>
<dbReference type="Gene3D" id="1.10.3730.20">
    <property type="match status" value="1"/>
</dbReference>
<dbReference type="InterPro" id="IPR050638">
    <property type="entry name" value="AA-Vitamin_Transporters"/>
</dbReference>
<evidence type="ECO:0000313" key="8">
    <source>
        <dbReference type="EMBL" id="MFL4469889.1"/>
    </source>
</evidence>
<keyword evidence="5 6" id="KW-0472">Membrane</keyword>
<comment type="caution">
    <text evidence="8">The sequence shown here is derived from an EMBL/GenBank/DDBJ whole genome shotgun (WGS) entry which is preliminary data.</text>
</comment>
<keyword evidence="3 6" id="KW-0812">Transmembrane</keyword>
<dbReference type="RefSeq" id="WP_407591785.1">
    <property type="nucleotide sequence ID" value="NZ_JBHDIY010000002.1"/>
</dbReference>
<feature type="domain" description="EamA" evidence="7">
    <location>
        <begin position="7"/>
        <end position="138"/>
    </location>
</feature>
<evidence type="ECO:0000259" key="7">
    <source>
        <dbReference type="Pfam" id="PF00892"/>
    </source>
</evidence>
<feature type="transmembrane region" description="Helical" evidence="6">
    <location>
        <begin position="214"/>
        <end position="235"/>
    </location>
</feature>
<organism evidence="8 9">
    <name type="scientific">Tateyamaria armeniaca</name>
    <dbReference type="NCBI Taxonomy" id="2518930"/>
    <lineage>
        <taxon>Bacteria</taxon>
        <taxon>Pseudomonadati</taxon>
        <taxon>Pseudomonadota</taxon>
        <taxon>Alphaproteobacteria</taxon>
        <taxon>Rhodobacterales</taxon>
        <taxon>Roseobacteraceae</taxon>
        <taxon>Tateyamaria</taxon>
    </lineage>
</organism>
<dbReference type="Pfam" id="PF00892">
    <property type="entry name" value="EamA"/>
    <property type="match status" value="2"/>
</dbReference>
<evidence type="ECO:0000313" key="9">
    <source>
        <dbReference type="Proteomes" id="UP001627408"/>
    </source>
</evidence>
<evidence type="ECO:0000256" key="2">
    <source>
        <dbReference type="ARBA" id="ARBA00007362"/>
    </source>
</evidence>
<reference evidence="8 9" key="1">
    <citation type="submission" date="2024-08" db="EMBL/GenBank/DDBJ databases">
        <title>Tateyamaria sp. nov., isolated from marine algae.</title>
        <authorList>
            <person name="Choi B.J."/>
            <person name="Kim J.M."/>
            <person name="Lee J.K."/>
            <person name="Choi D.G."/>
            <person name="Bayburt H."/>
            <person name="Baek J.H."/>
            <person name="Han D.M."/>
            <person name="Jeon C.O."/>
        </authorList>
    </citation>
    <scope>NUCLEOTIDE SEQUENCE [LARGE SCALE GENOMIC DNA]</scope>
    <source>
        <strain evidence="8 9">KMU-156</strain>
    </source>
</reference>